<feature type="domain" description="Sodium/calcium exchanger membrane region" evidence="6">
    <location>
        <begin position="182"/>
        <end position="321"/>
    </location>
</feature>
<dbReference type="PANTHER" id="PTHR10846">
    <property type="entry name" value="SODIUM/POTASSIUM/CALCIUM EXCHANGER"/>
    <property type="match status" value="1"/>
</dbReference>
<protein>
    <submittedName>
        <fullName evidence="7">Calcium/sodium antiporter</fullName>
    </submittedName>
</protein>
<dbReference type="InterPro" id="IPR044880">
    <property type="entry name" value="NCX_ion-bd_dom_sf"/>
</dbReference>
<dbReference type="InterPro" id="IPR004837">
    <property type="entry name" value="NaCa_Exmemb"/>
</dbReference>
<dbReference type="NCBIfam" id="TIGR00367">
    <property type="entry name" value="calcium/sodium antiporter"/>
    <property type="match status" value="1"/>
</dbReference>
<evidence type="ECO:0000256" key="4">
    <source>
        <dbReference type="ARBA" id="ARBA00023136"/>
    </source>
</evidence>
<dbReference type="Proteomes" id="UP000633365">
    <property type="component" value="Unassembled WGS sequence"/>
</dbReference>
<dbReference type="GO" id="GO:0005886">
    <property type="term" value="C:plasma membrane"/>
    <property type="evidence" value="ECO:0007669"/>
    <property type="project" value="TreeGrafter"/>
</dbReference>
<keyword evidence="2 5" id="KW-0812">Transmembrane</keyword>
<gene>
    <name evidence="7" type="ORF">JKK62_15825</name>
</gene>
<dbReference type="GO" id="GO:0005262">
    <property type="term" value="F:calcium channel activity"/>
    <property type="evidence" value="ECO:0007669"/>
    <property type="project" value="TreeGrafter"/>
</dbReference>
<feature type="transmembrane region" description="Helical" evidence="5">
    <location>
        <begin position="275"/>
        <end position="297"/>
    </location>
</feature>
<name>A0A934WUA2_9FIRM</name>
<evidence type="ECO:0000259" key="6">
    <source>
        <dbReference type="Pfam" id="PF01699"/>
    </source>
</evidence>
<keyword evidence="4 5" id="KW-0472">Membrane</keyword>
<feature type="domain" description="Sodium/calcium exchanger membrane region" evidence="6">
    <location>
        <begin position="5"/>
        <end position="161"/>
    </location>
</feature>
<feature type="transmembrane region" description="Helical" evidence="5">
    <location>
        <begin position="73"/>
        <end position="93"/>
    </location>
</feature>
<proteinExistence type="predicted"/>
<keyword evidence="8" id="KW-1185">Reference proteome</keyword>
<dbReference type="EMBL" id="JAEQMG010000175">
    <property type="protein sequence ID" value="MBK6090094.1"/>
    <property type="molecule type" value="Genomic_DNA"/>
</dbReference>
<comment type="subcellular location">
    <subcellularLocation>
        <location evidence="1">Membrane</location>
        <topology evidence="1">Multi-pass membrane protein</topology>
    </subcellularLocation>
</comment>
<dbReference type="AlphaFoldDB" id="A0A934WUA2"/>
<comment type="caution">
    <text evidence="7">The sequence shown here is derived from an EMBL/GenBank/DDBJ whole genome shotgun (WGS) entry which is preliminary data.</text>
</comment>
<feature type="transmembrane region" description="Helical" evidence="5">
    <location>
        <begin position="182"/>
        <end position="200"/>
    </location>
</feature>
<feature type="transmembrane region" description="Helical" evidence="5">
    <location>
        <begin position="144"/>
        <end position="161"/>
    </location>
</feature>
<feature type="transmembrane region" description="Helical" evidence="5">
    <location>
        <begin position="304"/>
        <end position="322"/>
    </location>
</feature>
<reference evidence="7" key="1">
    <citation type="submission" date="2021-01" db="EMBL/GenBank/DDBJ databases">
        <title>Genome public.</title>
        <authorList>
            <person name="Liu C."/>
            <person name="Sun Q."/>
        </authorList>
    </citation>
    <scope>NUCLEOTIDE SEQUENCE</scope>
    <source>
        <strain evidence="7">M6</strain>
    </source>
</reference>
<dbReference type="Pfam" id="PF01699">
    <property type="entry name" value="Na_Ca_ex"/>
    <property type="match status" value="2"/>
</dbReference>
<evidence type="ECO:0000313" key="7">
    <source>
        <dbReference type="EMBL" id="MBK6090094.1"/>
    </source>
</evidence>
<dbReference type="Gene3D" id="1.20.1420.30">
    <property type="entry name" value="NCX, central ion-binding region"/>
    <property type="match status" value="1"/>
</dbReference>
<evidence type="ECO:0000256" key="5">
    <source>
        <dbReference type="SAM" id="Phobius"/>
    </source>
</evidence>
<evidence type="ECO:0000256" key="3">
    <source>
        <dbReference type="ARBA" id="ARBA00022989"/>
    </source>
</evidence>
<organism evidence="7 8">
    <name type="scientific">Ruminococcus difficilis</name>
    <dbReference type="NCBI Taxonomy" id="2763069"/>
    <lineage>
        <taxon>Bacteria</taxon>
        <taxon>Bacillati</taxon>
        <taxon>Bacillota</taxon>
        <taxon>Clostridia</taxon>
        <taxon>Eubacteriales</taxon>
        <taxon>Oscillospiraceae</taxon>
        <taxon>Ruminococcus</taxon>
    </lineage>
</organism>
<keyword evidence="3 5" id="KW-1133">Transmembrane helix</keyword>
<accession>A0A934WUA2</accession>
<feature type="transmembrane region" description="Helical" evidence="5">
    <location>
        <begin position="105"/>
        <end position="124"/>
    </location>
</feature>
<dbReference type="PANTHER" id="PTHR10846:SF8">
    <property type="entry name" value="INNER MEMBRANE PROTEIN YRBG"/>
    <property type="match status" value="1"/>
</dbReference>
<dbReference type="GO" id="GO:0006874">
    <property type="term" value="P:intracellular calcium ion homeostasis"/>
    <property type="evidence" value="ECO:0007669"/>
    <property type="project" value="TreeGrafter"/>
</dbReference>
<feature type="transmembrane region" description="Helical" evidence="5">
    <location>
        <begin position="246"/>
        <end position="269"/>
    </location>
</feature>
<sequence>MVLQIALLLAGFVALIKGADLFVDGSSSLAAIFKVPSVIIGLTIVAMGTSAPELAVSTAAAINGSNEIAVSNVVGSNLFNLLMVLGVCALIKPLPIDKVIKKRDFPFSIIITIALFVALGIGVLQTTDFATVKMNDDVSTLECWMGISLLVIFVGYLIFLIRSAIKNKTEGEAVKQMSPLKSVLFVLIGIGLIIAGGHFVVKSAKFIAAAFGMSETLIGLTVVALGTSLPELVTSVVASRKGENGLAVGNVVGSNIFNVLLILGVSGTINPIKVNFASMVDFSILIAASILVFIFSLKNKINRPMGVVMILIYVAAMVFAVVR</sequence>
<dbReference type="InterPro" id="IPR004481">
    <property type="entry name" value="K/Na/Ca-exchanger"/>
</dbReference>
<evidence type="ECO:0000256" key="2">
    <source>
        <dbReference type="ARBA" id="ARBA00022692"/>
    </source>
</evidence>
<dbReference type="GO" id="GO:0008273">
    <property type="term" value="F:calcium, potassium:sodium antiporter activity"/>
    <property type="evidence" value="ECO:0007669"/>
    <property type="project" value="TreeGrafter"/>
</dbReference>
<evidence type="ECO:0000256" key="1">
    <source>
        <dbReference type="ARBA" id="ARBA00004141"/>
    </source>
</evidence>
<evidence type="ECO:0000313" key="8">
    <source>
        <dbReference type="Proteomes" id="UP000633365"/>
    </source>
</evidence>